<keyword evidence="2" id="KW-1185">Reference proteome</keyword>
<gene>
    <name evidence="1" type="ORF">Nepgr_016094</name>
</gene>
<reference evidence="1" key="1">
    <citation type="submission" date="2023-05" db="EMBL/GenBank/DDBJ databases">
        <title>Nepenthes gracilis genome sequencing.</title>
        <authorList>
            <person name="Fukushima K."/>
        </authorList>
    </citation>
    <scope>NUCLEOTIDE SEQUENCE</scope>
    <source>
        <strain evidence="1">SING2019-196</strain>
    </source>
</reference>
<evidence type="ECO:0000313" key="1">
    <source>
        <dbReference type="EMBL" id="GMH14253.1"/>
    </source>
</evidence>
<protein>
    <recommendedName>
        <fullName evidence="3">Avr9/Cf-9 rapidly elicited protein 146</fullName>
    </recommendedName>
</protein>
<proteinExistence type="predicted"/>
<dbReference type="PANTHER" id="PTHR33265:SF26">
    <property type="entry name" value="OS06G0554600 PROTEIN"/>
    <property type="match status" value="1"/>
</dbReference>
<organism evidence="1 2">
    <name type="scientific">Nepenthes gracilis</name>
    <name type="common">Slender pitcher plant</name>
    <dbReference type="NCBI Taxonomy" id="150966"/>
    <lineage>
        <taxon>Eukaryota</taxon>
        <taxon>Viridiplantae</taxon>
        <taxon>Streptophyta</taxon>
        <taxon>Embryophyta</taxon>
        <taxon>Tracheophyta</taxon>
        <taxon>Spermatophyta</taxon>
        <taxon>Magnoliopsida</taxon>
        <taxon>eudicotyledons</taxon>
        <taxon>Gunneridae</taxon>
        <taxon>Pentapetalae</taxon>
        <taxon>Caryophyllales</taxon>
        <taxon>Nepenthaceae</taxon>
        <taxon>Nepenthes</taxon>
    </lineage>
</organism>
<dbReference type="AlphaFoldDB" id="A0AAD3SM35"/>
<evidence type="ECO:0000313" key="2">
    <source>
        <dbReference type="Proteomes" id="UP001279734"/>
    </source>
</evidence>
<accession>A0AAD3SM35</accession>
<sequence length="196" mass="21836">MENTLLVMAKRLRNAVRVVLIMLREGISRRKLPLDLNMMTKRGKIAGKALRNLMFHLHASASASASSSAPGEYEFSCSNTPSHNFLPFKVSKRKSHNDSHSNLSACSYAPQTNEGDCNNSLELMHQRSDGINYNDAILQAALSPTLRGMAFGRSPAVRQLRITDSPFPSQSFGDDNNLVDEAAEEFIRSFYEQLKE</sequence>
<evidence type="ECO:0008006" key="3">
    <source>
        <dbReference type="Google" id="ProtNLM"/>
    </source>
</evidence>
<dbReference type="PANTHER" id="PTHR33265">
    <property type="entry name" value="AVR9/CF-9 RAPIDLY ELICITED PROTEIN-RELATED"/>
    <property type="match status" value="1"/>
</dbReference>
<dbReference type="EMBL" id="BSYO01000013">
    <property type="protein sequence ID" value="GMH14253.1"/>
    <property type="molecule type" value="Genomic_DNA"/>
</dbReference>
<comment type="caution">
    <text evidence="1">The sequence shown here is derived from an EMBL/GenBank/DDBJ whole genome shotgun (WGS) entry which is preliminary data.</text>
</comment>
<dbReference type="Proteomes" id="UP001279734">
    <property type="component" value="Unassembled WGS sequence"/>
</dbReference>
<name>A0AAD3SM35_NEPGR</name>